<reference evidence="1 2" key="1">
    <citation type="submission" date="2017-09" db="EMBL/GenBank/DDBJ databases">
        <title>Depth-based differentiation of microbial function through sediment-hosted aquifers and enrichment of novel symbionts in the deep terrestrial subsurface.</title>
        <authorList>
            <person name="Probst A.J."/>
            <person name="Ladd B."/>
            <person name="Jarett J.K."/>
            <person name="Geller-Mcgrath D.E."/>
            <person name="Sieber C.M."/>
            <person name="Emerson J.B."/>
            <person name="Anantharaman K."/>
            <person name="Thomas B.C."/>
            <person name="Malmstrom R."/>
            <person name="Stieglmeier M."/>
            <person name="Klingl A."/>
            <person name="Woyke T."/>
            <person name="Ryan C.M."/>
            <person name="Banfield J.F."/>
        </authorList>
    </citation>
    <scope>NUCLEOTIDE SEQUENCE [LARGE SCALE GENOMIC DNA]</scope>
    <source>
        <strain evidence="1">CG17_big_fil_post_rev_8_21_14_2_50_48_46</strain>
    </source>
</reference>
<sequence>MPIQSVSSTPVTPILTKNSTITPVHSDAHIIGKAAATKSNDFSTTDIYIRQSNGLEGAVLGMFNAYVDTKSAMDRQMNGQVVTDYGNVGASVKRAVIQRAVTSTVRNGWSAFRGKATLAEAGGRVVGDVATSAVSSGVSSVANNVAVFALAKAGASSFPVMVGGMLVGWGASYASQKVMQKTGAQAAIINKTTELLHSAGVSNN</sequence>
<dbReference type="AlphaFoldDB" id="A0A2M7G0P2"/>
<dbReference type="EMBL" id="PFFQ01000056">
    <property type="protein sequence ID" value="PIW14802.1"/>
    <property type="molecule type" value="Genomic_DNA"/>
</dbReference>
<proteinExistence type="predicted"/>
<evidence type="ECO:0000313" key="1">
    <source>
        <dbReference type="EMBL" id="PIW14802.1"/>
    </source>
</evidence>
<gene>
    <name evidence="1" type="ORF">COW36_20580</name>
</gene>
<organism evidence="1 2">
    <name type="scientific">bacterium (Candidatus Blackallbacteria) CG17_big_fil_post_rev_8_21_14_2_50_48_46</name>
    <dbReference type="NCBI Taxonomy" id="2014261"/>
    <lineage>
        <taxon>Bacteria</taxon>
        <taxon>Candidatus Blackallbacteria</taxon>
    </lineage>
</organism>
<comment type="caution">
    <text evidence="1">The sequence shown here is derived from an EMBL/GenBank/DDBJ whole genome shotgun (WGS) entry which is preliminary data.</text>
</comment>
<accession>A0A2M7G0P2</accession>
<protein>
    <submittedName>
        <fullName evidence="1">Uncharacterized protein</fullName>
    </submittedName>
</protein>
<dbReference type="Proteomes" id="UP000231019">
    <property type="component" value="Unassembled WGS sequence"/>
</dbReference>
<name>A0A2M7G0P2_9BACT</name>
<evidence type="ECO:0000313" key="2">
    <source>
        <dbReference type="Proteomes" id="UP000231019"/>
    </source>
</evidence>